<name>A0A7W9GLH8_9ACTN</name>
<feature type="domain" description="KTSC" evidence="1">
    <location>
        <begin position="10"/>
        <end position="67"/>
    </location>
</feature>
<sequence length="74" mass="8468">MEKIRRWPIESSAVRTMGYDPESSTLEVEFSSGDVYRYYSVAPADVEALILADSKGTFINQVIKARYRFRQITG</sequence>
<dbReference type="Pfam" id="PF13619">
    <property type="entry name" value="KTSC"/>
    <property type="match status" value="1"/>
</dbReference>
<proteinExistence type="predicted"/>
<dbReference type="EMBL" id="JACHMM010000001">
    <property type="protein sequence ID" value="MBB5785970.1"/>
    <property type="molecule type" value="Genomic_DNA"/>
</dbReference>
<comment type="caution">
    <text evidence="2">The sequence shown here is derived from an EMBL/GenBank/DDBJ whole genome shotgun (WGS) entry which is preliminary data.</text>
</comment>
<dbReference type="Proteomes" id="UP000542813">
    <property type="component" value="Unassembled WGS sequence"/>
</dbReference>
<evidence type="ECO:0000259" key="1">
    <source>
        <dbReference type="Pfam" id="PF13619"/>
    </source>
</evidence>
<protein>
    <recommendedName>
        <fullName evidence="1">KTSC domain-containing protein</fullName>
    </recommendedName>
</protein>
<evidence type="ECO:0000313" key="2">
    <source>
        <dbReference type="EMBL" id="MBB5785970.1"/>
    </source>
</evidence>
<evidence type="ECO:0000313" key="3">
    <source>
        <dbReference type="Proteomes" id="UP000542813"/>
    </source>
</evidence>
<reference evidence="2 3" key="1">
    <citation type="submission" date="2020-08" db="EMBL/GenBank/DDBJ databases">
        <title>Sequencing the genomes of 1000 actinobacteria strains.</title>
        <authorList>
            <person name="Klenk H.-P."/>
        </authorList>
    </citation>
    <scope>NUCLEOTIDE SEQUENCE [LARGE SCALE GENOMIC DNA]</scope>
    <source>
        <strain evidence="2 3">DSM 102122</strain>
    </source>
</reference>
<accession>A0A7W9GLH8</accession>
<dbReference type="AlphaFoldDB" id="A0A7W9GLH8"/>
<keyword evidence="3" id="KW-1185">Reference proteome</keyword>
<dbReference type="RefSeq" id="WP_221440486.1">
    <property type="nucleotide sequence ID" value="NZ_JACHMM010000001.1"/>
</dbReference>
<dbReference type="InterPro" id="IPR025309">
    <property type="entry name" value="KTSC_dom"/>
</dbReference>
<organism evidence="2 3">
    <name type="scientific">Jiangella mangrovi</name>
    <dbReference type="NCBI Taxonomy" id="1524084"/>
    <lineage>
        <taxon>Bacteria</taxon>
        <taxon>Bacillati</taxon>
        <taxon>Actinomycetota</taxon>
        <taxon>Actinomycetes</taxon>
        <taxon>Jiangellales</taxon>
        <taxon>Jiangellaceae</taxon>
        <taxon>Jiangella</taxon>
    </lineage>
</organism>
<gene>
    <name evidence="2" type="ORF">HD601_000545</name>
</gene>